<dbReference type="SMART" id="SM01012">
    <property type="entry name" value="ANTAR"/>
    <property type="match status" value="1"/>
</dbReference>
<dbReference type="InterPro" id="IPR036388">
    <property type="entry name" value="WH-like_DNA-bd_sf"/>
</dbReference>
<evidence type="ECO:0000256" key="3">
    <source>
        <dbReference type="ARBA" id="ARBA00023015"/>
    </source>
</evidence>
<dbReference type="Pfam" id="PF03861">
    <property type="entry name" value="ANTAR"/>
    <property type="match status" value="1"/>
</dbReference>
<dbReference type="Proteomes" id="UP001185927">
    <property type="component" value="Unassembled WGS sequence"/>
</dbReference>
<keyword evidence="3" id="KW-0805">Transcription regulation</keyword>
<dbReference type="PROSITE" id="PS50921">
    <property type="entry name" value="ANTAR"/>
    <property type="match status" value="1"/>
</dbReference>
<evidence type="ECO:0000256" key="2">
    <source>
        <dbReference type="ARBA" id="ARBA00022777"/>
    </source>
</evidence>
<dbReference type="EMBL" id="JAWLKB010000064">
    <property type="protein sequence ID" value="MDV6271657.1"/>
    <property type="molecule type" value="Genomic_DNA"/>
</dbReference>
<gene>
    <name evidence="6" type="ORF">R3Q16_34255</name>
</gene>
<organism evidence="6 7">
    <name type="scientific">Rhodococcus globerulus</name>
    <dbReference type="NCBI Taxonomy" id="33008"/>
    <lineage>
        <taxon>Bacteria</taxon>
        <taxon>Bacillati</taxon>
        <taxon>Actinomycetota</taxon>
        <taxon>Actinomycetes</taxon>
        <taxon>Mycobacteriales</taxon>
        <taxon>Nocardiaceae</taxon>
        <taxon>Rhodococcus</taxon>
    </lineage>
</organism>
<dbReference type="InterPro" id="IPR005561">
    <property type="entry name" value="ANTAR"/>
</dbReference>
<keyword evidence="2" id="KW-0418">Kinase</keyword>
<proteinExistence type="predicted"/>
<comment type="caution">
    <text evidence="6">The sequence shown here is derived from an EMBL/GenBank/DDBJ whole genome shotgun (WGS) entry which is preliminary data.</text>
</comment>
<evidence type="ECO:0000256" key="1">
    <source>
        <dbReference type="ARBA" id="ARBA00022679"/>
    </source>
</evidence>
<dbReference type="Gene3D" id="1.10.10.10">
    <property type="entry name" value="Winged helix-like DNA-binding domain superfamily/Winged helix DNA-binding domain"/>
    <property type="match status" value="1"/>
</dbReference>
<evidence type="ECO:0000313" key="6">
    <source>
        <dbReference type="EMBL" id="MDV6271657.1"/>
    </source>
</evidence>
<sequence>MRRTRSGHRPEHFESAAATGTVPTRFDVLQLAQGEGPCFDAVWFHQTVRIVDVVSDPRWPALMAEVREQTPIRSVLSIQLFTDGQELGALNLFSDRAGGFDAETEEQAINLATHAAIALSSARRGEQFRSALASRGLIGQAVGMLMERFDIDAIAAFQMLRTLSQEMNLSVLELARKVTYRELPVVGNGNE</sequence>
<keyword evidence="7" id="KW-1185">Reference proteome</keyword>
<evidence type="ECO:0000313" key="7">
    <source>
        <dbReference type="Proteomes" id="UP001185927"/>
    </source>
</evidence>
<dbReference type="SUPFAM" id="SSF55781">
    <property type="entry name" value="GAF domain-like"/>
    <property type="match status" value="1"/>
</dbReference>
<dbReference type="InterPro" id="IPR003018">
    <property type="entry name" value="GAF"/>
</dbReference>
<dbReference type="Pfam" id="PF13185">
    <property type="entry name" value="GAF_2"/>
    <property type="match status" value="1"/>
</dbReference>
<protein>
    <submittedName>
        <fullName evidence="6">GAF and ANTAR domain-containing protein</fullName>
    </submittedName>
</protein>
<dbReference type="InterPro" id="IPR011006">
    <property type="entry name" value="CheY-like_superfamily"/>
</dbReference>
<reference evidence="6 7" key="1">
    <citation type="submission" date="2023-10" db="EMBL/GenBank/DDBJ databases">
        <title>Development of a sustainable strategy for remediation of hydrocarbon-contaminated territories based on the waste exchange concept.</title>
        <authorList>
            <person name="Krivoruchko A."/>
        </authorList>
    </citation>
    <scope>NUCLEOTIDE SEQUENCE [LARGE SCALE GENOMIC DNA]</scope>
    <source>
        <strain evidence="6 7">IEGM 1203</strain>
    </source>
</reference>
<feature type="domain" description="ANTAR" evidence="5">
    <location>
        <begin position="118"/>
        <end position="179"/>
    </location>
</feature>
<dbReference type="RefSeq" id="WP_317546265.1">
    <property type="nucleotide sequence ID" value="NZ_JAWLKB010000064.1"/>
</dbReference>
<keyword evidence="1" id="KW-0808">Transferase</keyword>
<dbReference type="SUPFAM" id="SSF52172">
    <property type="entry name" value="CheY-like"/>
    <property type="match status" value="1"/>
</dbReference>
<accession>A0ABU4C578</accession>
<evidence type="ECO:0000256" key="4">
    <source>
        <dbReference type="ARBA" id="ARBA00023163"/>
    </source>
</evidence>
<evidence type="ECO:0000259" key="5">
    <source>
        <dbReference type="PROSITE" id="PS50921"/>
    </source>
</evidence>
<keyword evidence="4" id="KW-0804">Transcription</keyword>
<dbReference type="Gene3D" id="3.30.450.40">
    <property type="match status" value="1"/>
</dbReference>
<name>A0ABU4C578_RHOGO</name>
<dbReference type="InterPro" id="IPR029016">
    <property type="entry name" value="GAF-like_dom_sf"/>
</dbReference>